<evidence type="ECO:0000256" key="3">
    <source>
        <dbReference type="ARBA" id="ARBA00022692"/>
    </source>
</evidence>
<dbReference type="SUPFAM" id="SSF103473">
    <property type="entry name" value="MFS general substrate transporter"/>
    <property type="match status" value="1"/>
</dbReference>
<keyword evidence="3 6" id="KW-0812">Transmembrane</keyword>
<feature type="transmembrane region" description="Helical" evidence="6">
    <location>
        <begin position="144"/>
        <end position="165"/>
    </location>
</feature>
<dbReference type="Pfam" id="PF07690">
    <property type="entry name" value="MFS_1"/>
    <property type="match status" value="1"/>
</dbReference>
<dbReference type="GO" id="GO:0022857">
    <property type="term" value="F:transmembrane transporter activity"/>
    <property type="evidence" value="ECO:0007669"/>
    <property type="project" value="InterPro"/>
</dbReference>
<evidence type="ECO:0000256" key="6">
    <source>
        <dbReference type="SAM" id="Phobius"/>
    </source>
</evidence>
<dbReference type="RefSeq" id="WP_074071168.1">
    <property type="nucleotide sequence ID" value="NZ_CP017105.1"/>
</dbReference>
<organism evidence="8 9">
    <name type="scientific">Rhizobium gallicum</name>
    <dbReference type="NCBI Taxonomy" id="56730"/>
    <lineage>
        <taxon>Bacteria</taxon>
        <taxon>Pseudomonadati</taxon>
        <taxon>Pseudomonadota</taxon>
        <taxon>Alphaproteobacteria</taxon>
        <taxon>Hyphomicrobiales</taxon>
        <taxon>Rhizobiaceae</taxon>
        <taxon>Rhizobium/Agrobacterium group</taxon>
        <taxon>Rhizobium</taxon>
    </lineage>
</organism>
<keyword evidence="8" id="KW-0614">Plasmid</keyword>
<feature type="transmembrane region" description="Helical" evidence="6">
    <location>
        <begin position="304"/>
        <end position="322"/>
    </location>
</feature>
<name>A0A1L5NS41_9HYPH</name>
<dbReference type="PANTHER" id="PTHR43124:SF3">
    <property type="entry name" value="CHLORAMPHENICOL EFFLUX PUMP RV0191"/>
    <property type="match status" value="1"/>
</dbReference>
<evidence type="ECO:0000313" key="9">
    <source>
        <dbReference type="Proteomes" id="UP000184749"/>
    </source>
</evidence>
<feature type="transmembrane region" description="Helical" evidence="6">
    <location>
        <begin position="15"/>
        <end position="39"/>
    </location>
</feature>
<evidence type="ECO:0000259" key="7">
    <source>
        <dbReference type="PROSITE" id="PS50850"/>
    </source>
</evidence>
<dbReference type="PANTHER" id="PTHR43124">
    <property type="entry name" value="PURINE EFFLUX PUMP PBUE"/>
    <property type="match status" value="1"/>
</dbReference>
<dbReference type="CDD" id="cd17324">
    <property type="entry name" value="MFS_NepI_like"/>
    <property type="match status" value="1"/>
</dbReference>
<dbReference type="PROSITE" id="PS50850">
    <property type="entry name" value="MFS"/>
    <property type="match status" value="1"/>
</dbReference>
<feature type="transmembrane region" description="Helical" evidence="6">
    <location>
        <begin position="171"/>
        <end position="191"/>
    </location>
</feature>
<evidence type="ECO:0000256" key="5">
    <source>
        <dbReference type="ARBA" id="ARBA00023136"/>
    </source>
</evidence>
<keyword evidence="4 6" id="KW-1133">Transmembrane helix</keyword>
<accession>A0A1L5NS41</accession>
<dbReference type="Proteomes" id="UP000184749">
    <property type="component" value="Plasmid pRgalIE4872d"/>
</dbReference>
<keyword evidence="5 6" id="KW-0472">Membrane</keyword>
<dbReference type="AlphaFoldDB" id="A0A1L5NS41"/>
<evidence type="ECO:0000256" key="4">
    <source>
        <dbReference type="ARBA" id="ARBA00022989"/>
    </source>
</evidence>
<feature type="transmembrane region" description="Helical" evidence="6">
    <location>
        <begin position="112"/>
        <end position="132"/>
    </location>
</feature>
<feature type="transmembrane region" description="Helical" evidence="6">
    <location>
        <begin position="78"/>
        <end position="100"/>
    </location>
</feature>
<feature type="transmembrane region" description="Helical" evidence="6">
    <location>
        <begin position="334"/>
        <end position="356"/>
    </location>
</feature>
<feature type="domain" description="Major facilitator superfamily (MFS) profile" evidence="7">
    <location>
        <begin position="17"/>
        <end position="394"/>
    </location>
</feature>
<dbReference type="InterPro" id="IPR036259">
    <property type="entry name" value="MFS_trans_sf"/>
</dbReference>
<dbReference type="InterPro" id="IPR050189">
    <property type="entry name" value="MFS_Efflux_Transporters"/>
</dbReference>
<geneLocation type="plasmid" evidence="9">
    <name>prgalie4872d</name>
</geneLocation>
<dbReference type="OrthoDB" id="9810111at2"/>
<comment type="subcellular location">
    <subcellularLocation>
        <location evidence="1">Cell membrane</location>
        <topology evidence="1">Multi-pass membrane protein</topology>
    </subcellularLocation>
</comment>
<feature type="transmembrane region" description="Helical" evidence="6">
    <location>
        <begin position="280"/>
        <end position="298"/>
    </location>
</feature>
<evidence type="ECO:0000256" key="2">
    <source>
        <dbReference type="ARBA" id="ARBA00022475"/>
    </source>
</evidence>
<keyword evidence="2" id="KW-1003">Cell membrane</keyword>
<feature type="transmembrane region" description="Helical" evidence="6">
    <location>
        <begin position="368"/>
        <end position="388"/>
    </location>
</feature>
<proteinExistence type="predicted"/>
<dbReference type="EMBL" id="CP017105">
    <property type="protein sequence ID" value="APO70707.1"/>
    <property type="molecule type" value="Genomic_DNA"/>
</dbReference>
<reference evidence="8 9" key="1">
    <citation type="submission" date="2016-09" db="EMBL/GenBank/DDBJ databases">
        <title>The complete genome sequences of Rhizobium gallicum, symbiovars gallicum and phaseoli, symbionts associated to common bean (Phaseolus vulgaris).</title>
        <authorList>
            <person name="Bustos P."/>
            <person name="Santamaria R.I."/>
            <person name="Perez-Carrascal O.M."/>
            <person name="Juarez S."/>
            <person name="Lozano L."/>
            <person name="Martinez-Flores I."/>
            <person name="Martinez-Romero E."/>
            <person name="Cevallos M."/>
            <person name="Romero D."/>
            <person name="Davila G."/>
            <person name="Gonzalez V."/>
        </authorList>
    </citation>
    <scope>NUCLEOTIDE SEQUENCE [LARGE SCALE GENOMIC DNA]</scope>
    <source>
        <strain evidence="8 9">IE4872</strain>
        <plasmid evidence="9">prgalie4872d</plasmid>
    </source>
</reference>
<evidence type="ECO:0000313" key="8">
    <source>
        <dbReference type="EMBL" id="APO70707.1"/>
    </source>
</evidence>
<dbReference type="InterPro" id="IPR020846">
    <property type="entry name" value="MFS_dom"/>
</dbReference>
<evidence type="ECO:0000256" key="1">
    <source>
        <dbReference type="ARBA" id="ARBA00004651"/>
    </source>
</evidence>
<feature type="transmembrane region" description="Helical" evidence="6">
    <location>
        <begin position="250"/>
        <end position="268"/>
    </location>
</feature>
<dbReference type="GO" id="GO:0005886">
    <property type="term" value="C:plasma membrane"/>
    <property type="evidence" value="ECO:0007669"/>
    <property type="project" value="UniProtKB-SubCell"/>
</dbReference>
<feature type="transmembrane region" description="Helical" evidence="6">
    <location>
        <begin position="45"/>
        <end position="66"/>
    </location>
</feature>
<feature type="transmembrane region" description="Helical" evidence="6">
    <location>
        <begin position="212"/>
        <end position="238"/>
    </location>
</feature>
<dbReference type="Gene3D" id="1.20.1250.20">
    <property type="entry name" value="MFS general substrate transporter like domains"/>
    <property type="match status" value="1"/>
</dbReference>
<dbReference type="InterPro" id="IPR011701">
    <property type="entry name" value="MFS"/>
</dbReference>
<sequence length="394" mass="40163">MTTTPQEGGEAKRPFLIIPLLVSGNFLSVLTGYIVIGFLPTLQQAFGLSAAEAGFVVAAFSATYAISSPLMALIGGYLGYPLSLSLAMATCGMGALVAAFSSTIDGVIVGRVLSAFGSSLYSPAAAALAVNIAGIAQRGRALSYIYLGISLSQVLGIPAGALLASELGWPAAFLGVAGMTLLVAPVLFAVIPRKHRPVPIGLSRYGLALRSAAVRNALLLTAIISLPSNGVYAFLASIFGSRAGASEETLALLLSAVGVGVLVGTIFVGRALDRIGALKTLVIVLVATAAILAPITYLSYDFPVAIGVATLLGAALFTYPPALQHRLSELAPEAASVLFPLNASMLYVGAALGPLAAGYVIDNLGLQWLGPITAIMCLAICAQLCGCIRANRLA</sequence>
<protein>
    <submittedName>
        <fullName evidence="8">Major facilitator superfamily protein</fullName>
    </submittedName>
</protein>
<gene>
    <name evidence="8" type="ORF">IE4872_PD00166</name>
</gene>